<dbReference type="Pfam" id="PF01808">
    <property type="entry name" value="AICARFT_IMPCHas"/>
    <property type="match status" value="1"/>
</dbReference>
<keyword evidence="6 8" id="KW-0378">Hydrolase</keyword>
<keyword evidence="4 8" id="KW-0808">Transferase</keyword>
<evidence type="ECO:0000313" key="11">
    <source>
        <dbReference type="Proteomes" id="UP001243757"/>
    </source>
</evidence>
<comment type="similarity">
    <text evidence="3 8">Belongs to the PurH family.</text>
</comment>
<dbReference type="EC" id="2.1.2.3" evidence="8"/>
<dbReference type="InterPro" id="IPR016193">
    <property type="entry name" value="Cytidine_deaminase-like"/>
</dbReference>
<dbReference type="InterPro" id="IPR024051">
    <property type="entry name" value="AICAR_Tfase_dup_dom_sf"/>
</dbReference>
<comment type="caution">
    <text evidence="10">The sequence shown here is derived from an EMBL/GenBank/DDBJ whole genome shotgun (WGS) entry which is preliminary data.</text>
</comment>
<evidence type="ECO:0000256" key="8">
    <source>
        <dbReference type="HAMAP-Rule" id="MF_00139"/>
    </source>
</evidence>
<dbReference type="CDD" id="cd01421">
    <property type="entry name" value="IMPCH"/>
    <property type="match status" value="1"/>
</dbReference>
<keyword evidence="7 8" id="KW-0511">Multifunctional enzyme</keyword>
<dbReference type="SUPFAM" id="SSF53927">
    <property type="entry name" value="Cytidine deaminase-like"/>
    <property type="match status" value="1"/>
</dbReference>
<dbReference type="PIRSF" id="PIRSF000414">
    <property type="entry name" value="AICARFT_IMPCHas"/>
    <property type="match status" value="1"/>
</dbReference>
<dbReference type="Gene3D" id="3.40.140.20">
    <property type="match status" value="2"/>
</dbReference>
<dbReference type="Proteomes" id="UP001243757">
    <property type="component" value="Unassembled WGS sequence"/>
</dbReference>
<keyword evidence="5 8" id="KW-0658">Purine biosynthesis</keyword>
<dbReference type="EC" id="3.5.4.10" evidence="8"/>
<evidence type="ECO:0000313" key="10">
    <source>
        <dbReference type="EMBL" id="MDK3016770.1"/>
    </source>
</evidence>
<dbReference type="GO" id="GO:0003937">
    <property type="term" value="F:IMP cyclohydrolase activity"/>
    <property type="evidence" value="ECO:0007669"/>
    <property type="project" value="UniProtKB-EC"/>
</dbReference>
<dbReference type="InterPro" id="IPR011607">
    <property type="entry name" value="MGS-like_dom"/>
</dbReference>
<dbReference type="PANTHER" id="PTHR11692">
    <property type="entry name" value="BIFUNCTIONAL PURINE BIOSYNTHESIS PROTEIN PURH"/>
    <property type="match status" value="1"/>
</dbReference>
<dbReference type="RefSeq" id="WP_284479587.1">
    <property type="nucleotide sequence ID" value="NZ_JASNJD010000002.1"/>
</dbReference>
<dbReference type="PANTHER" id="PTHR11692:SF0">
    <property type="entry name" value="BIFUNCTIONAL PURINE BIOSYNTHESIS PROTEIN ATIC"/>
    <property type="match status" value="1"/>
</dbReference>
<comment type="catalytic activity">
    <reaction evidence="8">
        <text>IMP + H2O = 5-formamido-1-(5-phospho-D-ribosyl)imidazole-4-carboxamide</text>
        <dbReference type="Rhea" id="RHEA:18445"/>
        <dbReference type="ChEBI" id="CHEBI:15377"/>
        <dbReference type="ChEBI" id="CHEBI:58053"/>
        <dbReference type="ChEBI" id="CHEBI:58467"/>
        <dbReference type="EC" id="3.5.4.10"/>
    </reaction>
</comment>
<comment type="domain">
    <text evidence="8">The IMP cyclohydrolase activity resides in the N-terminal region.</text>
</comment>
<organism evidence="10 11">
    <name type="scientific">Pseudodonghicola flavimaris</name>
    <dbReference type="NCBI Taxonomy" id="3050036"/>
    <lineage>
        <taxon>Bacteria</taxon>
        <taxon>Pseudomonadati</taxon>
        <taxon>Pseudomonadota</taxon>
        <taxon>Alphaproteobacteria</taxon>
        <taxon>Rhodobacterales</taxon>
        <taxon>Paracoccaceae</taxon>
        <taxon>Pseudodonghicola</taxon>
    </lineage>
</organism>
<sequence>MTDLYPVRRALLSVSDKTGLIDLGRALAERGVELISTGGTARTLRDAGLEVRDVSEITGFPEMMDGRVKTLHPMVHGGLLALRDDAAHVAAMETHLIAPIDLLVVNLYPFEETVAKGADYATCIENIDIGGPAMIRAASKNHLFVNVVVDVQDYDALLAELDANDGQTTYGFRQKLALTAYARTAAYDAAVSTWMAGALQEEAPRRRAFAGELAQTLRYGENPHQKAAFYTDGSNRPGVATAVQHQGKELSYNNINDTDAAFELVAEFDPEDTAACAIIKHANPCGVAKGATLLEAYKAAFDCDRTSAFGGIVALNKPLDAETAEEITGIFTEVVIAPGASEEAKEIFAKKKNLRLLTTDGLPDVMAGGQTFRQVAGGFLLQDKDNGFIGMDDLKVVTKIAPTEEQMRDLLFAWKVAKHVKSNAIVYVKDQATVGVGAGQMSRVDSALIAAKKAERMAEALGLPQPLTIGSAVASDAFFPFPDGLMEAAAAGATCVIQPGGSMRDNEVIAAADEAGLAMVFTGMRHFRH</sequence>
<feature type="domain" description="MGS-like" evidence="9">
    <location>
        <begin position="1"/>
        <end position="149"/>
    </location>
</feature>
<name>A0ABT7EWP3_9RHOB</name>
<evidence type="ECO:0000256" key="2">
    <source>
        <dbReference type="ARBA" id="ARBA00004954"/>
    </source>
</evidence>
<gene>
    <name evidence="8 10" type="primary">purH</name>
    <name evidence="10" type="ORF">QO033_03725</name>
</gene>
<protein>
    <recommendedName>
        <fullName evidence="8">Bifunctional purine biosynthesis protein PurH</fullName>
    </recommendedName>
    <domain>
        <recommendedName>
            <fullName evidence="8">Phosphoribosylaminoimidazolecarboxamide formyltransferase</fullName>
            <ecNumber evidence="8">2.1.2.3</ecNumber>
        </recommendedName>
        <alternativeName>
            <fullName evidence="8">AICAR transformylase</fullName>
        </alternativeName>
    </domain>
    <domain>
        <recommendedName>
            <fullName evidence="8">IMP cyclohydrolase</fullName>
            <ecNumber evidence="8">3.5.4.10</ecNumber>
        </recommendedName>
        <alternativeName>
            <fullName evidence="8">ATIC</fullName>
        </alternativeName>
        <alternativeName>
            <fullName evidence="8">IMP synthase</fullName>
        </alternativeName>
        <alternativeName>
            <fullName evidence="8">Inosinicase</fullName>
        </alternativeName>
    </domain>
</protein>
<proteinExistence type="inferred from homology"/>
<dbReference type="SUPFAM" id="SSF52335">
    <property type="entry name" value="Methylglyoxal synthase-like"/>
    <property type="match status" value="1"/>
</dbReference>
<reference evidence="10 11" key="1">
    <citation type="submission" date="2023-05" db="EMBL/GenBank/DDBJ databases">
        <title>Pseudodonghicola sp. nov.</title>
        <authorList>
            <person name="Huang J."/>
        </authorList>
    </citation>
    <scope>NUCLEOTIDE SEQUENCE [LARGE SCALE GENOMIC DNA]</scope>
    <source>
        <strain evidence="10 11">IC7</strain>
    </source>
</reference>
<evidence type="ECO:0000256" key="4">
    <source>
        <dbReference type="ARBA" id="ARBA00022679"/>
    </source>
</evidence>
<dbReference type="PROSITE" id="PS51855">
    <property type="entry name" value="MGS"/>
    <property type="match status" value="1"/>
</dbReference>
<dbReference type="InterPro" id="IPR002695">
    <property type="entry name" value="PurH-like"/>
</dbReference>
<evidence type="ECO:0000256" key="7">
    <source>
        <dbReference type="ARBA" id="ARBA00023268"/>
    </source>
</evidence>
<dbReference type="Gene3D" id="3.40.50.1380">
    <property type="entry name" value="Methylglyoxal synthase-like domain"/>
    <property type="match status" value="1"/>
</dbReference>
<keyword evidence="11" id="KW-1185">Reference proteome</keyword>
<evidence type="ECO:0000256" key="3">
    <source>
        <dbReference type="ARBA" id="ARBA00007667"/>
    </source>
</evidence>
<dbReference type="NCBIfam" id="NF002049">
    <property type="entry name" value="PRK00881.1"/>
    <property type="match status" value="1"/>
</dbReference>
<dbReference type="HAMAP" id="MF_00139">
    <property type="entry name" value="PurH"/>
    <property type="match status" value="1"/>
</dbReference>
<comment type="pathway">
    <text evidence="1 8">Purine metabolism; IMP biosynthesis via de novo pathway; IMP from 5-formamido-1-(5-phospho-D-ribosyl)imidazole-4-carboxamide: step 1/1.</text>
</comment>
<dbReference type="InterPro" id="IPR036914">
    <property type="entry name" value="MGS-like_dom_sf"/>
</dbReference>
<dbReference type="SMART" id="SM00851">
    <property type="entry name" value="MGS"/>
    <property type="match status" value="1"/>
</dbReference>
<evidence type="ECO:0000256" key="5">
    <source>
        <dbReference type="ARBA" id="ARBA00022755"/>
    </source>
</evidence>
<dbReference type="EMBL" id="JASNJD010000002">
    <property type="protein sequence ID" value="MDK3016770.1"/>
    <property type="molecule type" value="Genomic_DNA"/>
</dbReference>
<comment type="catalytic activity">
    <reaction evidence="8">
        <text>(6R)-10-formyltetrahydrofolate + 5-amino-1-(5-phospho-beta-D-ribosyl)imidazole-4-carboxamide = 5-formamido-1-(5-phospho-D-ribosyl)imidazole-4-carboxamide + (6S)-5,6,7,8-tetrahydrofolate</text>
        <dbReference type="Rhea" id="RHEA:22192"/>
        <dbReference type="ChEBI" id="CHEBI:57453"/>
        <dbReference type="ChEBI" id="CHEBI:58467"/>
        <dbReference type="ChEBI" id="CHEBI:58475"/>
        <dbReference type="ChEBI" id="CHEBI:195366"/>
        <dbReference type="EC" id="2.1.2.3"/>
    </reaction>
</comment>
<accession>A0ABT7EWP3</accession>
<comment type="pathway">
    <text evidence="2 8">Purine metabolism; IMP biosynthesis via de novo pathway; 5-formamido-1-(5-phospho-D-ribosyl)imidazole-4-carboxamide from 5-amino-1-(5-phospho-D-ribosyl)imidazole-4-carboxamide (10-formyl THF route): step 1/1.</text>
</comment>
<dbReference type="SMART" id="SM00798">
    <property type="entry name" value="AICARFT_IMPCHas"/>
    <property type="match status" value="1"/>
</dbReference>
<dbReference type="GO" id="GO:0004643">
    <property type="term" value="F:phosphoribosylaminoimidazolecarboxamide formyltransferase activity"/>
    <property type="evidence" value="ECO:0007669"/>
    <property type="project" value="UniProtKB-EC"/>
</dbReference>
<dbReference type="Pfam" id="PF02142">
    <property type="entry name" value="MGS"/>
    <property type="match status" value="1"/>
</dbReference>
<dbReference type="NCBIfam" id="TIGR00355">
    <property type="entry name" value="purH"/>
    <property type="match status" value="1"/>
</dbReference>
<evidence type="ECO:0000256" key="6">
    <source>
        <dbReference type="ARBA" id="ARBA00022801"/>
    </source>
</evidence>
<evidence type="ECO:0000259" key="9">
    <source>
        <dbReference type="PROSITE" id="PS51855"/>
    </source>
</evidence>
<evidence type="ECO:0000256" key="1">
    <source>
        <dbReference type="ARBA" id="ARBA00004844"/>
    </source>
</evidence>